<reference evidence="2 3" key="1">
    <citation type="submission" date="2013-06" db="EMBL/GenBank/DDBJ databases">
        <authorList>
            <person name="Weinstock G."/>
            <person name="Sodergren E."/>
            <person name="Clifton S."/>
            <person name="Fulton L."/>
            <person name="Fulton B."/>
            <person name="Courtney L."/>
            <person name="Fronick C."/>
            <person name="Harrison M."/>
            <person name="Strong C."/>
            <person name="Farmer C."/>
            <person name="Delahaunty K."/>
            <person name="Markovic C."/>
            <person name="Hall O."/>
            <person name="Minx P."/>
            <person name="Tomlinson C."/>
            <person name="Mitreva M."/>
            <person name="Nelson J."/>
            <person name="Hou S."/>
            <person name="Wollam A."/>
            <person name="Pepin K.H."/>
            <person name="Johnson M."/>
            <person name="Bhonagiri V."/>
            <person name="Nash W.E."/>
            <person name="Warren W."/>
            <person name="Chinwalla A."/>
            <person name="Mardis E.R."/>
            <person name="Wilson R.K."/>
        </authorList>
    </citation>
    <scope>NUCLEOTIDE SEQUENCE [LARGE SCALE GENOMIC DNA]</scope>
    <source>
        <strain evidence="2 3">ATCC 51271</strain>
    </source>
</reference>
<evidence type="ECO:0000313" key="3">
    <source>
        <dbReference type="Proteomes" id="UP000018227"/>
    </source>
</evidence>
<dbReference type="PROSITE" id="PS51186">
    <property type="entry name" value="GNAT"/>
    <property type="match status" value="1"/>
</dbReference>
<dbReference type="Pfam" id="PF13302">
    <property type="entry name" value="Acetyltransf_3"/>
    <property type="match status" value="1"/>
</dbReference>
<dbReference type="Gene3D" id="3.40.630.30">
    <property type="match status" value="1"/>
</dbReference>
<dbReference type="SUPFAM" id="SSF55729">
    <property type="entry name" value="Acyl-CoA N-acyltransferases (Nat)"/>
    <property type="match status" value="1"/>
</dbReference>
<dbReference type="RefSeq" id="WP_023354737.1">
    <property type="nucleotide sequence ID" value="NZ_KI535368.1"/>
</dbReference>
<name>V2Z7T7_9FIRM</name>
<dbReference type="InterPro" id="IPR016181">
    <property type="entry name" value="Acyl_CoA_acyltransferase"/>
</dbReference>
<comment type="caution">
    <text evidence="2">The sequence shown here is derived from an EMBL/GenBank/DDBJ whole genome shotgun (WGS) entry which is preliminary data.</text>
</comment>
<protein>
    <submittedName>
        <fullName evidence="2">Acetyltransferase, GNAT family</fullName>
    </submittedName>
</protein>
<feature type="domain" description="N-acetyltransferase" evidence="1">
    <location>
        <begin position="165"/>
        <end position="321"/>
    </location>
</feature>
<dbReference type="AlphaFoldDB" id="V2Z7T7"/>
<dbReference type="STRING" id="592026.GCWU0000282_001866"/>
<dbReference type="EMBL" id="ACIL03000013">
    <property type="protein sequence ID" value="ESL02995.1"/>
    <property type="molecule type" value="Genomic_DNA"/>
</dbReference>
<dbReference type="InterPro" id="IPR000182">
    <property type="entry name" value="GNAT_dom"/>
</dbReference>
<dbReference type="OrthoDB" id="9798081at2"/>
<dbReference type="GO" id="GO:0016747">
    <property type="term" value="F:acyltransferase activity, transferring groups other than amino-acyl groups"/>
    <property type="evidence" value="ECO:0007669"/>
    <property type="project" value="InterPro"/>
</dbReference>
<accession>V2Z7T7</accession>
<dbReference type="InterPro" id="IPR051531">
    <property type="entry name" value="N-acetyltransferase"/>
</dbReference>
<sequence>MTEKLKFVLVCYEGLPEKEIDFVHKILKDFKKYKIVCLEYKRLPDCGAKLVKQLTDYCNETDNFASAGDTGVHQASFLFSLQSVIKNLAYEEKDGIIFISADNCSEELLSSGLTTVIYDKNMGTGLPYGFDLIVESFEEVETDFLIKLRCHKNGIPCSVANTERTVIRELSEKDVDEMIKISRQEHIIRFVEDGRISESEQRDKLLAYMENVYKFYDFGIWGIFEKKTGILIGVISLDLLKTTENAEYEAGFFIRKEKLGLGLGKEALDAVAYYAKNKLEALRLTAVTDKENIGAVKLLEKCGFKQKCINDKRIFIKILKD</sequence>
<gene>
    <name evidence="2" type="ORF">GCWU0000282_001866</name>
</gene>
<dbReference type="Proteomes" id="UP000018227">
    <property type="component" value="Unassembled WGS sequence"/>
</dbReference>
<proteinExistence type="predicted"/>
<organism evidence="2 3">
    <name type="scientific">Catonella morbi ATCC 51271</name>
    <dbReference type="NCBI Taxonomy" id="592026"/>
    <lineage>
        <taxon>Bacteria</taxon>
        <taxon>Bacillati</taxon>
        <taxon>Bacillota</taxon>
        <taxon>Clostridia</taxon>
        <taxon>Lachnospirales</taxon>
        <taxon>Lachnospiraceae</taxon>
        <taxon>Catonella</taxon>
    </lineage>
</organism>
<dbReference type="HOGENOM" id="CLU_865189_0_0_9"/>
<dbReference type="PANTHER" id="PTHR43792">
    <property type="entry name" value="GNAT FAMILY, PUTATIVE (AFU_ORTHOLOGUE AFUA_3G00765)-RELATED-RELATED"/>
    <property type="match status" value="1"/>
</dbReference>
<keyword evidence="2" id="KW-0808">Transferase</keyword>
<dbReference type="eggNOG" id="COG1670">
    <property type="taxonomic scope" value="Bacteria"/>
</dbReference>
<keyword evidence="3" id="KW-1185">Reference proteome</keyword>
<evidence type="ECO:0000313" key="2">
    <source>
        <dbReference type="EMBL" id="ESL02995.1"/>
    </source>
</evidence>
<evidence type="ECO:0000259" key="1">
    <source>
        <dbReference type="PROSITE" id="PS51186"/>
    </source>
</evidence>